<evidence type="ECO:0000259" key="6">
    <source>
        <dbReference type="SMART" id="SM00014"/>
    </source>
</evidence>
<reference evidence="7" key="1">
    <citation type="submission" date="2022-08" db="UniProtKB">
        <authorList>
            <consortium name="EnsemblMetazoa"/>
        </authorList>
    </citation>
    <scope>IDENTIFICATION</scope>
    <source>
        <strain evidence="7">Israel</strain>
    </source>
</reference>
<dbReference type="InterPro" id="IPR036938">
    <property type="entry name" value="PAP2/HPO_sf"/>
</dbReference>
<dbReference type="GO" id="GO:0006644">
    <property type="term" value="P:phospholipid metabolic process"/>
    <property type="evidence" value="ECO:0007669"/>
    <property type="project" value="InterPro"/>
</dbReference>
<comment type="similarity">
    <text evidence="2">Belongs to the PA-phosphatase related phosphoesterase family.</text>
</comment>
<dbReference type="EMBL" id="AJVK01000740">
    <property type="status" value="NOT_ANNOTATED_CDS"/>
    <property type="molecule type" value="Genomic_DNA"/>
</dbReference>
<dbReference type="EMBL" id="AJVK01000739">
    <property type="status" value="NOT_ANNOTATED_CDS"/>
    <property type="molecule type" value="Genomic_DNA"/>
</dbReference>
<evidence type="ECO:0000256" key="3">
    <source>
        <dbReference type="ARBA" id="ARBA00022692"/>
    </source>
</evidence>
<dbReference type="GO" id="GO:0007165">
    <property type="term" value="P:signal transduction"/>
    <property type="evidence" value="ECO:0007669"/>
    <property type="project" value="TreeGrafter"/>
</dbReference>
<dbReference type="EnsemblMetazoa" id="PPAI004943-RA">
    <property type="protein sequence ID" value="PPAI004943-PA"/>
    <property type="gene ID" value="PPAI004943"/>
</dbReference>
<dbReference type="SMART" id="SM00014">
    <property type="entry name" value="acidPPc"/>
    <property type="match status" value="1"/>
</dbReference>
<evidence type="ECO:0000256" key="1">
    <source>
        <dbReference type="ARBA" id="ARBA00004141"/>
    </source>
</evidence>
<evidence type="ECO:0000313" key="7">
    <source>
        <dbReference type="EnsemblMetazoa" id="PPAI004943-PA"/>
    </source>
</evidence>
<dbReference type="Proteomes" id="UP000092462">
    <property type="component" value="Unassembled WGS sequence"/>
</dbReference>
<proteinExistence type="inferred from homology"/>
<accession>A0A1B0DB46</accession>
<dbReference type="GO" id="GO:0005886">
    <property type="term" value="C:plasma membrane"/>
    <property type="evidence" value="ECO:0007669"/>
    <property type="project" value="TreeGrafter"/>
</dbReference>
<keyword evidence="3" id="KW-0812">Transmembrane</keyword>
<evidence type="ECO:0000313" key="8">
    <source>
        <dbReference type="Proteomes" id="UP000092462"/>
    </source>
</evidence>
<dbReference type="Gene3D" id="1.20.144.10">
    <property type="entry name" value="Phosphatidic acid phosphatase type 2/haloperoxidase"/>
    <property type="match status" value="1"/>
</dbReference>
<comment type="subcellular location">
    <subcellularLocation>
        <location evidence="1">Membrane</location>
        <topology evidence="1">Multi-pass membrane protein</topology>
    </subcellularLocation>
</comment>
<evidence type="ECO:0000256" key="2">
    <source>
        <dbReference type="ARBA" id="ARBA00008816"/>
    </source>
</evidence>
<dbReference type="EMBL" id="AJVK01000742">
    <property type="status" value="NOT_ANNOTATED_CDS"/>
    <property type="molecule type" value="Genomic_DNA"/>
</dbReference>
<protein>
    <recommendedName>
        <fullName evidence="6">Phosphatidic acid phosphatase type 2/haloperoxidase domain-containing protein</fullName>
    </recommendedName>
</protein>
<dbReference type="Pfam" id="PF01569">
    <property type="entry name" value="PAP2"/>
    <property type="match status" value="1"/>
</dbReference>
<keyword evidence="4" id="KW-1133">Transmembrane helix</keyword>
<dbReference type="PANTHER" id="PTHR10165">
    <property type="entry name" value="LIPID PHOSPHATE PHOSPHATASE"/>
    <property type="match status" value="1"/>
</dbReference>
<dbReference type="PANTHER" id="PTHR10165:SF197">
    <property type="entry name" value="FI04477P-RELATED"/>
    <property type="match status" value="1"/>
</dbReference>
<dbReference type="AlphaFoldDB" id="A0A1B0DB46"/>
<evidence type="ECO:0000256" key="4">
    <source>
        <dbReference type="ARBA" id="ARBA00022989"/>
    </source>
</evidence>
<dbReference type="VEuPathDB" id="VectorBase:PPAI004943"/>
<dbReference type="VEuPathDB" id="VectorBase:PPAPM1_007435"/>
<dbReference type="InterPro" id="IPR043216">
    <property type="entry name" value="PAP-like"/>
</dbReference>
<keyword evidence="8" id="KW-1185">Reference proteome</keyword>
<dbReference type="InterPro" id="IPR000326">
    <property type="entry name" value="PAP2/HPO"/>
</dbReference>
<dbReference type="EMBL" id="AJVK01000741">
    <property type="status" value="NOT_ANNOTATED_CDS"/>
    <property type="molecule type" value="Genomic_DNA"/>
</dbReference>
<keyword evidence="5" id="KW-0472">Membrane</keyword>
<organism evidence="7 8">
    <name type="scientific">Phlebotomus papatasi</name>
    <name type="common">Sandfly</name>
    <dbReference type="NCBI Taxonomy" id="29031"/>
    <lineage>
        <taxon>Eukaryota</taxon>
        <taxon>Metazoa</taxon>
        <taxon>Ecdysozoa</taxon>
        <taxon>Arthropoda</taxon>
        <taxon>Hexapoda</taxon>
        <taxon>Insecta</taxon>
        <taxon>Pterygota</taxon>
        <taxon>Neoptera</taxon>
        <taxon>Endopterygota</taxon>
        <taxon>Diptera</taxon>
        <taxon>Nematocera</taxon>
        <taxon>Psychodoidea</taxon>
        <taxon>Psychodidae</taxon>
        <taxon>Phlebotomus</taxon>
        <taxon>Phlebotomus</taxon>
    </lineage>
</organism>
<dbReference type="GO" id="GO:0008195">
    <property type="term" value="F:phosphatidate phosphatase activity"/>
    <property type="evidence" value="ECO:0007669"/>
    <property type="project" value="TreeGrafter"/>
</dbReference>
<evidence type="ECO:0000256" key="5">
    <source>
        <dbReference type="ARBA" id="ARBA00023136"/>
    </source>
</evidence>
<dbReference type="SUPFAM" id="SSF48317">
    <property type="entry name" value="Acid phosphatase/Vanadium-dependent haloperoxidase"/>
    <property type="match status" value="1"/>
</dbReference>
<sequence length="203" mass="23213">MTGDSVCAESERTPLRNTCAPARTADHAIQSFQNVSEDRTMDQSKRILFKIGLDFLLLFCVGFPILIFFLWGEPYQRGFFCDDESLRHPFHESTVRNWMLYIIGLILPISVFYLQARMTWSGSKLVRHVLQFGFLMMFWFTALSRVSDYKHHWSDVLGGALIGVTCAVLVVRYISDLFVNSTKEGSSLPISRRDLDTPSNGEL</sequence>
<dbReference type="GO" id="GO:0046839">
    <property type="term" value="P:phospholipid dephosphorylation"/>
    <property type="evidence" value="ECO:0007669"/>
    <property type="project" value="TreeGrafter"/>
</dbReference>
<dbReference type="EMBL" id="AJVK01000738">
    <property type="status" value="NOT_ANNOTATED_CDS"/>
    <property type="molecule type" value="Genomic_DNA"/>
</dbReference>
<name>A0A1B0DB46_PHLPP</name>
<feature type="domain" description="Phosphatidic acid phosphatase type 2/haloperoxidase" evidence="6">
    <location>
        <begin position="56"/>
        <end position="171"/>
    </location>
</feature>